<comment type="caution">
    <text evidence="1">The sequence shown here is derived from an EMBL/GenBank/DDBJ whole genome shotgun (WGS) entry which is preliminary data.</text>
</comment>
<proteinExistence type="predicted"/>
<protein>
    <submittedName>
        <fullName evidence="1">Uncharacterized protein</fullName>
    </submittedName>
</protein>
<reference evidence="2" key="1">
    <citation type="journal article" date="2019" name="Int. J. Syst. Evol. Microbiol.">
        <title>The Global Catalogue of Microorganisms (GCM) 10K type strain sequencing project: providing services to taxonomists for standard genome sequencing and annotation.</title>
        <authorList>
            <consortium name="The Broad Institute Genomics Platform"/>
            <consortium name="The Broad Institute Genome Sequencing Center for Infectious Disease"/>
            <person name="Wu L."/>
            <person name="Ma J."/>
        </authorList>
    </citation>
    <scope>NUCLEOTIDE SEQUENCE [LARGE SCALE GENOMIC DNA]</scope>
    <source>
        <strain evidence="2">JCM 17021</strain>
    </source>
</reference>
<organism evidence="1 2">
    <name type="scientific">Leifsonia kafniensis</name>
    <dbReference type="NCBI Taxonomy" id="475957"/>
    <lineage>
        <taxon>Bacteria</taxon>
        <taxon>Bacillati</taxon>
        <taxon>Actinomycetota</taxon>
        <taxon>Actinomycetes</taxon>
        <taxon>Micrococcales</taxon>
        <taxon>Microbacteriaceae</taxon>
        <taxon>Leifsonia</taxon>
    </lineage>
</organism>
<dbReference type="EMBL" id="BAABCN010000014">
    <property type="protein sequence ID" value="GAA3890561.1"/>
    <property type="molecule type" value="Genomic_DNA"/>
</dbReference>
<evidence type="ECO:0000313" key="2">
    <source>
        <dbReference type="Proteomes" id="UP001501803"/>
    </source>
</evidence>
<gene>
    <name evidence="1" type="ORF">GCM10022381_35570</name>
</gene>
<dbReference type="Proteomes" id="UP001501803">
    <property type="component" value="Unassembled WGS sequence"/>
</dbReference>
<dbReference type="RefSeq" id="WP_345069160.1">
    <property type="nucleotide sequence ID" value="NZ_BAABCN010000014.1"/>
</dbReference>
<accession>A0ABP7KXH7</accession>
<name>A0ABP7KXH7_9MICO</name>
<evidence type="ECO:0000313" key="1">
    <source>
        <dbReference type="EMBL" id="GAA3890561.1"/>
    </source>
</evidence>
<keyword evidence="2" id="KW-1185">Reference proteome</keyword>
<sequence>MTNLTPGVRQVMQCNSSAGESCLSHGAGHAGNDLQNRVTAATPSKWRDGFVSHLGTGGWIGVELLGRFDATDVDATDAHTTDAHAPDAGAPSIETLWLWNHADLRATLTLGEPVAVHALYHALAVGSERFNVVVASLD</sequence>